<dbReference type="InterPro" id="IPR011060">
    <property type="entry name" value="RibuloseP-bd_barrel"/>
</dbReference>
<organism evidence="11 12">
    <name type="scientific">Litchfieldia salsa</name>
    <dbReference type="NCBI Taxonomy" id="930152"/>
    <lineage>
        <taxon>Bacteria</taxon>
        <taxon>Bacillati</taxon>
        <taxon>Bacillota</taxon>
        <taxon>Bacilli</taxon>
        <taxon>Bacillales</taxon>
        <taxon>Bacillaceae</taxon>
        <taxon>Litchfieldia</taxon>
    </lineage>
</organism>
<dbReference type="SUPFAM" id="SSF51366">
    <property type="entry name" value="Ribulose-phoshate binding barrel"/>
    <property type="match status" value="1"/>
</dbReference>
<dbReference type="Gene3D" id="3.20.20.70">
    <property type="entry name" value="Aldolase class I"/>
    <property type="match status" value="1"/>
</dbReference>
<evidence type="ECO:0000313" key="12">
    <source>
        <dbReference type="Proteomes" id="UP000199159"/>
    </source>
</evidence>
<evidence type="ECO:0000256" key="7">
    <source>
        <dbReference type="ARBA" id="ARBA00023239"/>
    </source>
</evidence>
<dbReference type="RefSeq" id="WP_090857368.1">
    <property type="nucleotide sequence ID" value="NZ_FNJU01000011.1"/>
</dbReference>
<sequence length="272" mass="29993">MNTTFNERLPKVDHLFIPFIVAGDPHPDVTIELALALQEAGASVLELGIPYSDPLADGPIIQRASQRALKNNMTLEQAMNLVGKMREKGLNIPVVVFTYYNPVLQLGEDRFFTLAHKNGVDGLLVPDLPYEESEHLREECQQQGIKYISLVAPTSSKRIEKIANNAQGFLYCVSSLGVTGVRDTLNEDVLGFLTEVKQYSKIPVAVGFGISNADHVRLLQDHCDGIVIGSAIVRKIEELNEALLLPTSRQKALVEFKGYVETIIAPIKPCEV</sequence>
<dbReference type="STRING" id="930152.SAMN05216565_1112"/>
<evidence type="ECO:0000256" key="6">
    <source>
        <dbReference type="ARBA" id="ARBA00023141"/>
    </source>
</evidence>
<evidence type="ECO:0000256" key="1">
    <source>
        <dbReference type="ARBA" id="ARBA00003365"/>
    </source>
</evidence>
<feature type="active site" description="Proton acceptor" evidence="9">
    <location>
        <position position="46"/>
    </location>
</feature>
<dbReference type="CDD" id="cd04724">
    <property type="entry name" value="Tryptophan_synthase_alpha"/>
    <property type="match status" value="1"/>
</dbReference>
<dbReference type="AlphaFoldDB" id="A0A1H0WEQ2"/>
<evidence type="ECO:0000256" key="9">
    <source>
        <dbReference type="HAMAP-Rule" id="MF_00131"/>
    </source>
</evidence>
<name>A0A1H0WEQ2_9BACI</name>
<proteinExistence type="inferred from homology"/>
<dbReference type="PROSITE" id="PS00167">
    <property type="entry name" value="TRP_SYNTHASE_ALPHA"/>
    <property type="match status" value="1"/>
</dbReference>
<dbReference type="Pfam" id="PF00290">
    <property type="entry name" value="Trp_syntA"/>
    <property type="match status" value="1"/>
</dbReference>
<keyword evidence="6 9" id="KW-0057">Aromatic amino acid biosynthesis</keyword>
<dbReference type="HAMAP" id="MF_00131">
    <property type="entry name" value="Trp_synth_alpha"/>
    <property type="match status" value="1"/>
</dbReference>
<protein>
    <recommendedName>
        <fullName evidence="9">Tryptophan synthase alpha chain</fullName>
        <ecNumber evidence="9">4.2.1.20</ecNumber>
    </recommendedName>
</protein>
<comment type="function">
    <text evidence="1 9">The alpha subunit is responsible for the aldol cleavage of indoleglycerol phosphate to indole and glyceraldehyde 3-phosphate.</text>
</comment>
<dbReference type="PANTHER" id="PTHR43406">
    <property type="entry name" value="TRYPTOPHAN SYNTHASE, ALPHA CHAIN"/>
    <property type="match status" value="1"/>
</dbReference>
<evidence type="ECO:0000256" key="4">
    <source>
        <dbReference type="ARBA" id="ARBA00022605"/>
    </source>
</evidence>
<comment type="subunit">
    <text evidence="3 9">Tetramer of two alpha and two beta chains.</text>
</comment>
<dbReference type="GO" id="GO:0004834">
    <property type="term" value="F:tryptophan synthase activity"/>
    <property type="evidence" value="ECO:0007669"/>
    <property type="project" value="UniProtKB-UniRule"/>
</dbReference>
<dbReference type="OrthoDB" id="9804578at2"/>
<dbReference type="UniPathway" id="UPA00035">
    <property type="reaction ID" value="UER00044"/>
</dbReference>
<dbReference type="EMBL" id="FNJU01000011">
    <property type="protein sequence ID" value="SDP89269.1"/>
    <property type="molecule type" value="Genomic_DNA"/>
</dbReference>
<dbReference type="InterPro" id="IPR018204">
    <property type="entry name" value="Trp_synthase_alpha_AS"/>
</dbReference>
<accession>A0A1H0WEQ2</accession>
<dbReference type="InterPro" id="IPR002028">
    <property type="entry name" value="Trp_synthase_suA"/>
</dbReference>
<evidence type="ECO:0000256" key="10">
    <source>
        <dbReference type="RuleBase" id="RU003662"/>
    </source>
</evidence>
<keyword evidence="4 9" id="KW-0028">Amino-acid biosynthesis</keyword>
<evidence type="ECO:0000256" key="8">
    <source>
        <dbReference type="ARBA" id="ARBA00049047"/>
    </source>
</evidence>
<comment type="pathway">
    <text evidence="2 9">Amino-acid biosynthesis; L-tryptophan biosynthesis; L-tryptophan from chorismate: step 5/5.</text>
</comment>
<feature type="active site" description="Proton acceptor" evidence="9">
    <location>
        <position position="57"/>
    </location>
</feature>
<gene>
    <name evidence="9" type="primary">trpA</name>
    <name evidence="11" type="ORF">SAMN05216565_1112</name>
</gene>
<dbReference type="EC" id="4.2.1.20" evidence="9"/>
<evidence type="ECO:0000256" key="3">
    <source>
        <dbReference type="ARBA" id="ARBA00011270"/>
    </source>
</evidence>
<dbReference type="GO" id="GO:0005829">
    <property type="term" value="C:cytosol"/>
    <property type="evidence" value="ECO:0007669"/>
    <property type="project" value="TreeGrafter"/>
</dbReference>
<evidence type="ECO:0000256" key="5">
    <source>
        <dbReference type="ARBA" id="ARBA00022822"/>
    </source>
</evidence>
<dbReference type="FunFam" id="3.20.20.70:FF:000037">
    <property type="entry name" value="Tryptophan synthase alpha chain"/>
    <property type="match status" value="1"/>
</dbReference>
<keyword evidence="7 9" id="KW-0456">Lyase</keyword>
<comment type="similarity">
    <text evidence="9 10">Belongs to the TrpA family.</text>
</comment>
<dbReference type="NCBIfam" id="TIGR00262">
    <property type="entry name" value="trpA"/>
    <property type="match status" value="1"/>
</dbReference>
<dbReference type="PANTHER" id="PTHR43406:SF1">
    <property type="entry name" value="TRYPTOPHAN SYNTHASE ALPHA CHAIN, CHLOROPLASTIC"/>
    <property type="match status" value="1"/>
</dbReference>
<dbReference type="Proteomes" id="UP000199159">
    <property type="component" value="Unassembled WGS sequence"/>
</dbReference>
<reference evidence="12" key="1">
    <citation type="submission" date="2016-10" db="EMBL/GenBank/DDBJ databases">
        <authorList>
            <person name="Varghese N."/>
            <person name="Submissions S."/>
        </authorList>
    </citation>
    <scope>NUCLEOTIDE SEQUENCE [LARGE SCALE GENOMIC DNA]</scope>
    <source>
        <strain evidence="12">IBRC-M10078</strain>
    </source>
</reference>
<evidence type="ECO:0000256" key="2">
    <source>
        <dbReference type="ARBA" id="ARBA00004733"/>
    </source>
</evidence>
<keyword evidence="5 9" id="KW-0822">Tryptophan biosynthesis</keyword>
<dbReference type="InterPro" id="IPR013785">
    <property type="entry name" value="Aldolase_TIM"/>
</dbReference>
<evidence type="ECO:0000313" key="11">
    <source>
        <dbReference type="EMBL" id="SDP89269.1"/>
    </source>
</evidence>
<comment type="catalytic activity">
    <reaction evidence="8 9">
        <text>(1S,2R)-1-C-(indol-3-yl)glycerol 3-phosphate + L-serine = D-glyceraldehyde 3-phosphate + L-tryptophan + H2O</text>
        <dbReference type="Rhea" id="RHEA:10532"/>
        <dbReference type="ChEBI" id="CHEBI:15377"/>
        <dbReference type="ChEBI" id="CHEBI:33384"/>
        <dbReference type="ChEBI" id="CHEBI:57912"/>
        <dbReference type="ChEBI" id="CHEBI:58866"/>
        <dbReference type="ChEBI" id="CHEBI:59776"/>
        <dbReference type="EC" id="4.2.1.20"/>
    </reaction>
</comment>
<keyword evidence="12" id="KW-1185">Reference proteome</keyword>